<dbReference type="SUPFAM" id="SSF51126">
    <property type="entry name" value="Pectin lyase-like"/>
    <property type="match status" value="2"/>
</dbReference>
<evidence type="ECO:0000313" key="6">
    <source>
        <dbReference type="Proteomes" id="UP000322214"/>
    </source>
</evidence>
<sequence length="659" mass="72026">MTHTIEHHPVGDNTMRYASIFGATSRFALKSAFLSGVLLLVLLAASQSDAQLIYQNDFDQYTTERVYTDDDLDNDFNEPRFNDGVTEGRVTIVGASQAHGGAGSALAIAYPAGEDGTKQTGAQWQLDFDNSYEELYFSYCVKFESGFDFVRGGKLPGLAGGTAPTGSTQADGTNGWNGRMMWRTDFEGVSGQPEQLTSDAISYAKYTDSGFDGTGRDEDKEYWVESDGSRTTIKSGVWYEIIQRVKMNDPGESNGVLQIWIDGRLVHDQQDVLFRTANTFAIDQVYFSTFFGGNEDWRTSKDEVAYFDDFKVGLLLSDLKPEPEPEPRFLKVPQHFPTVQEAIDDANPGDTVAVRGFLRENIVVNKAIFLRGYNGTRINALDVNSPAIRITASGVHLKRFELRYGPHAVVVDPGLNDITVEYITAIFNSDSAICLKEGNDGALVRKNQVYYAQSDGIRIDRSDDVTVIDNKVFTTDGTGFSIFGSNDVTVEGNTSWGNHEGFCVDGNGSTIEDNFAFKNSSSGFVFSGDNLAVIDNYSRLNGSHGYSFFNSSHNSINENVSRENGGNGFEFTAISDNSVMVDNIAKLCGEVGFFLDFASGNSIDDALSLDNESGFVLTGTTSSNTITRSLAQDNPVYGVLDQGTGNDTSGVKKRRNGND</sequence>
<dbReference type="OrthoDB" id="7552220at2"/>
<evidence type="ECO:0000313" key="5">
    <source>
        <dbReference type="EMBL" id="QEG22991.1"/>
    </source>
</evidence>
<dbReference type="SMART" id="SM00710">
    <property type="entry name" value="PbH1"/>
    <property type="match status" value="7"/>
</dbReference>
<keyword evidence="6" id="KW-1185">Reference proteome</keyword>
<dbReference type="InterPro" id="IPR048958">
    <property type="entry name" value="Polysacc_lyase_14"/>
</dbReference>
<dbReference type="InterPro" id="IPR012334">
    <property type="entry name" value="Pectin_lyas_fold"/>
</dbReference>
<dbReference type="Pfam" id="PF21294">
    <property type="entry name" value="Polysacc_lyase_14"/>
    <property type="match status" value="1"/>
</dbReference>
<evidence type="ECO:0000259" key="3">
    <source>
        <dbReference type="Pfam" id="PF13229"/>
    </source>
</evidence>
<dbReference type="Proteomes" id="UP000322214">
    <property type="component" value="Chromosome"/>
</dbReference>
<feature type="region of interest" description="Disordered" evidence="1">
    <location>
        <begin position="638"/>
        <end position="659"/>
    </location>
</feature>
<dbReference type="Pfam" id="PF13229">
    <property type="entry name" value="Beta_helix"/>
    <property type="match status" value="1"/>
</dbReference>
<dbReference type="InterPro" id="IPR039448">
    <property type="entry name" value="Beta_helix"/>
</dbReference>
<accession>A0A5B9PK08</accession>
<protein>
    <submittedName>
        <fullName evidence="5">Uncharacterized protein</fullName>
    </submittedName>
</protein>
<dbReference type="Gene3D" id="2.60.120.200">
    <property type="match status" value="1"/>
</dbReference>
<dbReference type="KEGG" id="mff:MFFC18_28830"/>
<dbReference type="PANTHER" id="PTHR40124:SF1">
    <property type="entry name" value="DISAGGREGATASE RELATED REPEAT PROTEIN"/>
    <property type="match status" value="1"/>
</dbReference>
<dbReference type="InterPro" id="IPR006626">
    <property type="entry name" value="PbH1"/>
</dbReference>
<proteinExistence type="predicted"/>
<dbReference type="InterPro" id="IPR007742">
    <property type="entry name" value="NosD_dom"/>
</dbReference>
<evidence type="ECO:0000256" key="1">
    <source>
        <dbReference type="SAM" id="MobiDB-lite"/>
    </source>
</evidence>
<organism evidence="5 6">
    <name type="scientific">Mariniblastus fucicola</name>
    <dbReference type="NCBI Taxonomy" id="980251"/>
    <lineage>
        <taxon>Bacteria</taxon>
        <taxon>Pseudomonadati</taxon>
        <taxon>Planctomycetota</taxon>
        <taxon>Planctomycetia</taxon>
        <taxon>Pirellulales</taxon>
        <taxon>Pirellulaceae</taxon>
        <taxon>Mariniblastus</taxon>
    </lineage>
</organism>
<feature type="domain" description="Periplasmic copper-binding protein NosD beta helix" evidence="2">
    <location>
        <begin position="533"/>
        <end position="646"/>
    </location>
</feature>
<dbReference type="AlphaFoldDB" id="A0A5B9PK08"/>
<dbReference type="InterPro" id="IPR011050">
    <property type="entry name" value="Pectin_lyase_fold/virulence"/>
</dbReference>
<reference evidence="5 6" key="1">
    <citation type="submission" date="2019-08" db="EMBL/GenBank/DDBJ databases">
        <title>Deep-cultivation of Planctomycetes and their phenomic and genomic characterization uncovers novel biology.</title>
        <authorList>
            <person name="Wiegand S."/>
            <person name="Jogler M."/>
            <person name="Boedeker C."/>
            <person name="Pinto D."/>
            <person name="Vollmers J."/>
            <person name="Rivas-Marin E."/>
            <person name="Kohn T."/>
            <person name="Peeters S.H."/>
            <person name="Heuer A."/>
            <person name="Rast P."/>
            <person name="Oberbeckmann S."/>
            <person name="Bunk B."/>
            <person name="Jeske O."/>
            <person name="Meyerdierks A."/>
            <person name="Storesund J.E."/>
            <person name="Kallscheuer N."/>
            <person name="Luecker S."/>
            <person name="Lage O.M."/>
            <person name="Pohl T."/>
            <person name="Merkel B.J."/>
            <person name="Hornburger P."/>
            <person name="Mueller R.-W."/>
            <person name="Bruemmer F."/>
            <person name="Labrenz M."/>
            <person name="Spormann A.M."/>
            <person name="Op den Camp H."/>
            <person name="Overmann J."/>
            <person name="Amann R."/>
            <person name="Jetten M.S.M."/>
            <person name="Mascher T."/>
            <person name="Medema M.H."/>
            <person name="Devos D.P."/>
            <person name="Kaster A.-K."/>
            <person name="Ovreas L."/>
            <person name="Rohde M."/>
            <person name="Galperin M.Y."/>
            <person name="Jogler C."/>
        </authorList>
    </citation>
    <scope>NUCLEOTIDE SEQUENCE [LARGE SCALE GENOMIC DNA]</scope>
    <source>
        <strain evidence="5 6">FC18</strain>
    </source>
</reference>
<evidence type="ECO:0000259" key="2">
    <source>
        <dbReference type="Pfam" id="PF05048"/>
    </source>
</evidence>
<name>A0A5B9PK08_9BACT</name>
<dbReference type="EMBL" id="CP042912">
    <property type="protein sequence ID" value="QEG22991.1"/>
    <property type="molecule type" value="Genomic_DNA"/>
</dbReference>
<dbReference type="PANTHER" id="PTHR40124">
    <property type="match status" value="1"/>
</dbReference>
<dbReference type="STRING" id="980251.GCA_001642875_04076"/>
<gene>
    <name evidence="5" type="ORF">MFFC18_28830</name>
</gene>
<feature type="domain" description="Polysaccharide lyase 14" evidence="4">
    <location>
        <begin position="103"/>
        <end position="310"/>
    </location>
</feature>
<dbReference type="Pfam" id="PF05048">
    <property type="entry name" value="NosD"/>
    <property type="match status" value="1"/>
</dbReference>
<feature type="domain" description="Right handed beta helix" evidence="3">
    <location>
        <begin position="402"/>
        <end position="515"/>
    </location>
</feature>
<evidence type="ECO:0000259" key="4">
    <source>
        <dbReference type="Pfam" id="PF21294"/>
    </source>
</evidence>
<dbReference type="Gene3D" id="2.160.20.10">
    <property type="entry name" value="Single-stranded right-handed beta-helix, Pectin lyase-like"/>
    <property type="match status" value="2"/>
</dbReference>